<dbReference type="GO" id="GO:0005737">
    <property type="term" value="C:cytoplasm"/>
    <property type="evidence" value="ECO:0007669"/>
    <property type="project" value="TreeGrafter"/>
</dbReference>
<dbReference type="InterPro" id="IPR000198">
    <property type="entry name" value="RhoGAP_dom"/>
</dbReference>
<dbReference type="AlphaFoldDB" id="A0AA35R8K5"/>
<evidence type="ECO:0000313" key="3">
    <source>
        <dbReference type="Proteomes" id="UP001174909"/>
    </source>
</evidence>
<dbReference type="GO" id="GO:2001136">
    <property type="term" value="P:negative regulation of endocytic recycling"/>
    <property type="evidence" value="ECO:0007669"/>
    <property type="project" value="TreeGrafter"/>
</dbReference>
<proteinExistence type="predicted"/>
<dbReference type="GO" id="GO:0005096">
    <property type="term" value="F:GTPase activator activity"/>
    <property type="evidence" value="ECO:0007669"/>
    <property type="project" value="TreeGrafter"/>
</dbReference>
<dbReference type="SMART" id="SM00324">
    <property type="entry name" value="RhoGAP"/>
    <property type="match status" value="1"/>
</dbReference>
<dbReference type="Pfam" id="PF00620">
    <property type="entry name" value="RhoGAP"/>
    <property type="match status" value="1"/>
</dbReference>
<sequence length="174" mass="19624">DPLPQGIVDPLVILCVAYLNRDCVLREAGLFRIPGEVSSVKKIRSDYIRGEPVDLMQVLDPHTIAGLLKYHFREWRVSIIPRGKPLQEVTAAVKDRDEERVRQVLQGLPRDSLATLRLVTELLSKVVEYSEWNMMTSGTLATSCGQSFFPYLPSSPANSLLKFMVDHVTTLFPE</sequence>
<dbReference type="GO" id="GO:0007264">
    <property type="term" value="P:small GTPase-mediated signal transduction"/>
    <property type="evidence" value="ECO:0007669"/>
    <property type="project" value="TreeGrafter"/>
</dbReference>
<dbReference type="PANTHER" id="PTHR45808">
    <property type="entry name" value="RHO GTPASE-ACTIVATING PROTEIN 68F"/>
    <property type="match status" value="1"/>
</dbReference>
<feature type="domain" description="Rho-GAP" evidence="1">
    <location>
        <begin position="1"/>
        <end position="172"/>
    </location>
</feature>
<evidence type="ECO:0000259" key="1">
    <source>
        <dbReference type="PROSITE" id="PS50238"/>
    </source>
</evidence>
<dbReference type="Proteomes" id="UP001174909">
    <property type="component" value="Unassembled WGS sequence"/>
</dbReference>
<organism evidence="2 3">
    <name type="scientific">Geodia barretti</name>
    <name type="common">Barrett's horny sponge</name>
    <dbReference type="NCBI Taxonomy" id="519541"/>
    <lineage>
        <taxon>Eukaryota</taxon>
        <taxon>Metazoa</taxon>
        <taxon>Porifera</taxon>
        <taxon>Demospongiae</taxon>
        <taxon>Heteroscleromorpha</taxon>
        <taxon>Tetractinellida</taxon>
        <taxon>Astrophorina</taxon>
        <taxon>Geodiidae</taxon>
        <taxon>Geodia</taxon>
    </lineage>
</organism>
<dbReference type="PANTHER" id="PTHR45808:SF2">
    <property type="entry name" value="RHO GTPASE-ACTIVATING PROTEIN 68F"/>
    <property type="match status" value="1"/>
</dbReference>
<dbReference type="PROSITE" id="PS50238">
    <property type="entry name" value="RHOGAP"/>
    <property type="match status" value="1"/>
</dbReference>
<name>A0AA35R8K5_GEOBA</name>
<reference evidence="2" key="1">
    <citation type="submission" date="2023-03" db="EMBL/GenBank/DDBJ databases">
        <authorList>
            <person name="Steffen K."/>
            <person name="Cardenas P."/>
        </authorList>
    </citation>
    <scope>NUCLEOTIDE SEQUENCE</scope>
</reference>
<dbReference type="EMBL" id="CASHTH010000704">
    <property type="protein sequence ID" value="CAI8006634.1"/>
    <property type="molecule type" value="Genomic_DNA"/>
</dbReference>
<evidence type="ECO:0000313" key="2">
    <source>
        <dbReference type="EMBL" id="CAI8006634.1"/>
    </source>
</evidence>
<keyword evidence="3" id="KW-1185">Reference proteome</keyword>
<dbReference type="InterPro" id="IPR008936">
    <property type="entry name" value="Rho_GTPase_activation_prot"/>
</dbReference>
<dbReference type="Gene3D" id="1.10.555.10">
    <property type="entry name" value="Rho GTPase activation protein"/>
    <property type="match status" value="1"/>
</dbReference>
<accession>A0AA35R8K5</accession>
<comment type="caution">
    <text evidence="2">The sequence shown here is derived from an EMBL/GenBank/DDBJ whole genome shotgun (WGS) entry which is preliminary data.</text>
</comment>
<protein>
    <submittedName>
        <fullName evidence="2">SLIT-ROBO Rho GTPase-activating protein 3</fullName>
    </submittedName>
</protein>
<dbReference type="CDD" id="cd00159">
    <property type="entry name" value="RhoGAP"/>
    <property type="match status" value="1"/>
</dbReference>
<gene>
    <name evidence="2" type="ORF">GBAR_LOCUS4835</name>
</gene>
<dbReference type="SUPFAM" id="SSF48350">
    <property type="entry name" value="GTPase activation domain, GAP"/>
    <property type="match status" value="1"/>
</dbReference>
<feature type="non-terminal residue" evidence="2">
    <location>
        <position position="174"/>
    </location>
</feature>